<proteinExistence type="predicted"/>
<accession>A0A9P5RYV7</accession>
<comment type="caution">
    <text evidence="1">The sequence shown here is derived from an EMBL/GenBank/DDBJ whole genome shotgun (WGS) entry which is preliminary data.</text>
</comment>
<keyword evidence="2" id="KW-1185">Reference proteome</keyword>
<reference evidence="1" key="1">
    <citation type="journal article" date="2020" name="Fungal Divers.">
        <title>Resolving the Mortierellaceae phylogeny through synthesis of multi-gene phylogenetics and phylogenomics.</title>
        <authorList>
            <person name="Vandepol N."/>
            <person name="Liber J."/>
            <person name="Desiro A."/>
            <person name="Na H."/>
            <person name="Kennedy M."/>
            <person name="Barry K."/>
            <person name="Grigoriev I.V."/>
            <person name="Miller A.N."/>
            <person name="O'Donnell K."/>
            <person name="Stajich J.E."/>
            <person name="Bonito G."/>
        </authorList>
    </citation>
    <scope>NUCLEOTIDE SEQUENCE</scope>
    <source>
        <strain evidence="1">NRRL 6426</strain>
    </source>
</reference>
<dbReference type="Proteomes" id="UP000748756">
    <property type="component" value="Unassembled WGS sequence"/>
</dbReference>
<evidence type="ECO:0000313" key="1">
    <source>
        <dbReference type="EMBL" id="KAF9148689.1"/>
    </source>
</evidence>
<name>A0A9P5RYV7_9FUNG</name>
<evidence type="ECO:0000313" key="2">
    <source>
        <dbReference type="Proteomes" id="UP000748756"/>
    </source>
</evidence>
<dbReference type="AlphaFoldDB" id="A0A9P5RYV7"/>
<organism evidence="1 2">
    <name type="scientific">Linnemannia schmuckeri</name>
    <dbReference type="NCBI Taxonomy" id="64567"/>
    <lineage>
        <taxon>Eukaryota</taxon>
        <taxon>Fungi</taxon>
        <taxon>Fungi incertae sedis</taxon>
        <taxon>Mucoromycota</taxon>
        <taxon>Mortierellomycotina</taxon>
        <taxon>Mortierellomycetes</taxon>
        <taxon>Mortierellales</taxon>
        <taxon>Mortierellaceae</taxon>
        <taxon>Linnemannia</taxon>
    </lineage>
</organism>
<sequence length="144" mass="16460">MDICGIFQVVAVCQCLESFSLLTCHTMVDKNFLDRLLDTNEDGIGGSCHWRCRQSLRKLKLRIKIHDVKSSELKSDKALLEKMSDTVSMMGGYQPRYRNPRKNAYGANMNATKVWKTLELVQRLENLETIVLDDVVFTSTPSKE</sequence>
<gene>
    <name evidence="1" type="ORF">BG015_009561</name>
</gene>
<protein>
    <submittedName>
        <fullName evidence="1">Uncharacterized protein</fullName>
    </submittedName>
</protein>
<dbReference type="EMBL" id="JAAAUQ010000626">
    <property type="protein sequence ID" value="KAF9148689.1"/>
    <property type="molecule type" value="Genomic_DNA"/>
</dbReference>